<dbReference type="EMBL" id="CAJOBJ010062071">
    <property type="protein sequence ID" value="CAF4422048.1"/>
    <property type="molecule type" value="Genomic_DNA"/>
</dbReference>
<reference evidence="2" key="1">
    <citation type="submission" date="2021-02" db="EMBL/GenBank/DDBJ databases">
        <authorList>
            <person name="Nowell W R."/>
        </authorList>
    </citation>
    <scope>NUCLEOTIDE SEQUENCE</scope>
</reference>
<evidence type="ECO:0000313" key="3">
    <source>
        <dbReference type="Proteomes" id="UP000681720"/>
    </source>
</evidence>
<accession>A0A8S2W721</accession>
<comment type="caution">
    <text evidence="2">The sequence shown here is derived from an EMBL/GenBank/DDBJ whole genome shotgun (WGS) entry which is preliminary data.</text>
</comment>
<dbReference type="Proteomes" id="UP000681720">
    <property type="component" value="Unassembled WGS sequence"/>
</dbReference>
<feature type="non-terminal residue" evidence="2">
    <location>
        <position position="92"/>
    </location>
</feature>
<organism evidence="2 3">
    <name type="scientific">Rotaria magnacalcarata</name>
    <dbReference type="NCBI Taxonomy" id="392030"/>
    <lineage>
        <taxon>Eukaryota</taxon>
        <taxon>Metazoa</taxon>
        <taxon>Spiralia</taxon>
        <taxon>Gnathifera</taxon>
        <taxon>Rotifera</taxon>
        <taxon>Eurotatoria</taxon>
        <taxon>Bdelloidea</taxon>
        <taxon>Philodinida</taxon>
        <taxon>Philodinidae</taxon>
        <taxon>Rotaria</taxon>
    </lineage>
</organism>
<keyword evidence="1" id="KW-0175">Coiled coil</keyword>
<feature type="coiled-coil region" evidence="1">
    <location>
        <begin position="20"/>
        <end position="90"/>
    </location>
</feature>
<proteinExistence type="predicted"/>
<feature type="non-terminal residue" evidence="2">
    <location>
        <position position="1"/>
    </location>
</feature>
<dbReference type="AlphaFoldDB" id="A0A8S2W721"/>
<evidence type="ECO:0000256" key="1">
    <source>
        <dbReference type="SAM" id="Coils"/>
    </source>
</evidence>
<sequence>PDDLSSDLFDQIDQWKKITINKVEKAAESARHELIEMIDKQRTTVTKQLEAITNEIRTHREEENFLEDDIARLRAKLNEIQKVLEQFTRQDT</sequence>
<name>A0A8S2W721_9BILA</name>
<protein>
    <submittedName>
        <fullName evidence="2">Uncharacterized protein</fullName>
    </submittedName>
</protein>
<gene>
    <name evidence="2" type="ORF">GIL414_LOCUS31146</name>
</gene>
<evidence type="ECO:0000313" key="2">
    <source>
        <dbReference type="EMBL" id="CAF4422048.1"/>
    </source>
</evidence>